<dbReference type="Pfam" id="PF00293">
    <property type="entry name" value="NUDIX"/>
    <property type="match status" value="1"/>
</dbReference>
<dbReference type="PANTHER" id="PTHR43046:SF14">
    <property type="entry name" value="MUTT_NUDIX FAMILY PROTEIN"/>
    <property type="match status" value="1"/>
</dbReference>
<keyword evidence="2" id="KW-0378">Hydrolase</keyword>
<dbReference type="SUPFAM" id="SSF55811">
    <property type="entry name" value="Nudix"/>
    <property type="match status" value="1"/>
</dbReference>
<organism evidence="4 5">
    <name type="scientific">Heyndrickxia oleronia</name>
    <dbReference type="NCBI Taxonomy" id="38875"/>
    <lineage>
        <taxon>Bacteria</taxon>
        <taxon>Bacillati</taxon>
        <taxon>Bacillota</taxon>
        <taxon>Bacilli</taxon>
        <taxon>Bacillales</taxon>
        <taxon>Bacillaceae</taxon>
        <taxon>Heyndrickxia</taxon>
    </lineage>
</organism>
<dbReference type="Gene3D" id="3.90.79.10">
    <property type="entry name" value="Nucleoside Triphosphate Pyrophosphohydrolase"/>
    <property type="match status" value="1"/>
</dbReference>
<dbReference type="GO" id="GO:0016787">
    <property type="term" value="F:hydrolase activity"/>
    <property type="evidence" value="ECO:0007669"/>
    <property type="project" value="UniProtKB-KW"/>
</dbReference>
<dbReference type="PROSITE" id="PS51462">
    <property type="entry name" value="NUDIX"/>
    <property type="match status" value="1"/>
</dbReference>
<dbReference type="EMBL" id="MTLA01000440">
    <property type="protein sequence ID" value="OOP65837.1"/>
    <property type="molecule type" value="Genomic_DNA"/>
</dbReference>
<gene>
    <name evidence="4" type="ORF">BWZ43_24130</name>
</gene>
<evidence type="ECO:0000313" key="4">
    <source>
        <dbReference type="EMBL" id="OOP65837.1"/>
    </source>
</evidence>
<dbReference type="InterPro" id="IPR020476">
    <property type="entry name" value="Nudix_hydrolase"/>
</dbReference>
<dbReference type="AlphaFoldDB" id="A0A8E2I328"/>
<sequence length="129" mass="14708">MRHRGSAVLIKDHEVALVKRIKDGCTYYVFPGGGIESSETPEEATIREAYEELGVRISIIDDFGRAYFNGIQYFYLAEIRDGVFGTGKGLEYTDKSRGVYEPIWVNISRLASLDVRPKEMAKKIHRLFN</sequence>
<dbReference type="RefSeq" id="WP_078111403.1">
    <property type="nucleotide sequence ID" value="NZ_CP065424.1"/>
</dbReference>
<dbReference type="InterPro" id="IPR000086">
    <property type="entry name" value="NUDIX_hydrolase_dom"/>
</dbReference>
<protein>
    <submittedName>
        <fullName evidence="4">DNA mismatch repair protein MutT</fullName>
    </submittedName>
</protein>
<name>A0A8E2I328_9BACI</name>
<reference evidence="4 5" key="1">
    <citation type="submission" date="2017-01" db="EMBL/GenBank/DDBJ databases">
        <title>Draft genome sequence of Bacillus oleronius.</title>
        <authorList>
            <person name="Allam M."/>
        </authorList>
    </citation>
    <scope>NUCLEOTIDE SEQUENCE [LARGE SCALE GENOMIC DNA]</scope>
    <source>
        <strain evidence="4 5">DSM 9356</strain>
    </source>
</reference>
<evidence type="ECO:0000256" key="2">
    <source>
        <dbReference type="ARBA" id="ARBA00022801"/>
    </source>
</evidence>
<dbReference type="Proteomes" id="UP000189761">
    <property type="component" value="Unassembled WGS sequence"/>
</dbReference>
<dbReference type="CDD" id="cd04669">
    <property type="entry name" value="NUDIX_Hydrolase"/>
    <property type="match status" value="1"/>
</dbReference>
<feature type="domain" description="Nudix hydrolase" evidence="3">
    <location>
        <begin position="1"/>
        <end position="128"/>
    </location>
</feature>
<evidence type="ECO:0000256" key="1">
    <source>
        <dbReference type="ARBA" id="ARBA00001946"/>
    </source>
</evidence>
<comment type="caution">
    <text evidence="4">The sequence shown here is derived from an EMBL/GenBank/DDBJ whole genome shotgun (WGS) entry which is preliminary data.</text>
</comment>
<comment type="cofactor">
    <cofactor evidence="1">
        <name>Mg(2+)</name>
        <dbReference type="ChEBI" id="CHEBI:18420"/>
    </cofactor>
</comment>
<proteinExistence type="predicted"/>
<keyword evidence="5" id="KW-1185">Reference proteome</keyword>
<dbReference type="PANTHER" id="PTHR43046">
    <property type="entry name" value="GDP-MANNOSE MANNOSYL HYDROLASE"/>
    <property type="match status" value="1"/>
</dbReference>
<evidence type="ECO:0000259" key="3">
    <source>
        <dbReference type="PROSITE" id="PS51462"/>
    </source>
</evidence>
<evidence type="ECO:0000313" key="5">
    <source>
        <dbReference type="Proteomes" id="UP000189761"/>
    </source>
</evidence>
<dbReference type="PRINTS" id="PR00502">
    <property type="entry name" value="NUDIXFAMILY"/>
</dbReference>
<accession>A0A8E2I328</accession>
<dbReference type="InterPro" id="IPR015797">
    <property type="entry name" value="NUDIX_hydrolase-like_dom_sf"/>
</dbReference>